<dbReference type="PANTHER" id="PTHR43289:SF6">
    <property type="entry name" value="SERINE_THREONINE-PROTEIN KINASE NEKL-3"/>
    <property type="match status" value="1"/>
</dbReference>
<gene>
    <name evidence="8" type="primary">lanKC</name>
    <name evidence="8" type="ORF">NP777_40535</name>
</gene>
<dbReference type="SUPFAM" id="SSF158745">
    <property type="entry name" value="LanC-like"/>
    <property type="match status" value="1"/>
</dbReference>
<feature type="domain" description="Protein kinase" evidence="7">
    <location>
        <begin position="269"/>
        <end position="535"/>
    </location>
</feature>
<dbReference type="InterPro" id="IPR012341">
    <property type="entry name" value="6hp_glycosidase-like_sf"/>
</dbReference>
<dbReference type="Gene3D" id="3.30.200.20">
    <property type="entry name" value="Phosphorylase Kinase, domain 1"/>
    <property type="match status" value="1"/>
</dbReference>
<keyword evidence="4" id="KW-0547">Nucleotide-binding</keyword>
<dbReference type="PROSITE" id="PS50011">
    <property type="entry name" value="PROTEIN_KINASE_DOM"/>
    <property type="match status" value="1"/>
</dbReference>
<keyword evidence="2" id="KW-0723">Serine/threonine-protein kinase</keyword>
<dbReference type="NCBIfam" id="NF038151">
    <property type="entry name" value="lanthi_synth_III"/>
    <property type="match status" value="1"/>
</dbReference>
<dbReference type="SMART" id="SM00220">
    <property type="entry name" value="S_TKc"/>
    <property type="match status" value="1"/>
</dbReference>
<dbReference type="SUPFAM" id="SSF56112">
    <property type="entry name" value="Protein kinase-like (PK-like)"/>
    <property type="match status" value="1"/>
</dbReference>
<keyword evidence="9" id="KW-1185">Reference proteome</keyword>
<dbReference type="CDD" id="cd04791">
    <property type="entry name" value="LanC_SerThrkinase"/>
    <property type="match status" value="1"/>
</dbReference>
<evidence type="ECO:0000256" key="1">
    <source>
        <dbReference type="ARBA" id="ARBA00012513"/>
    </source>
</evidence>
<evidence type="ECO:0000313" key="9">
    <source>
        <dbReference type="Proteomes" id="UP001204746"/>
    </source>
</evidence>
<dbReference type="EMBL" id="JANIAA010000047">
    <property type="protein sequence ID" value="MCQ8194420.1"/>
    <property type="molecule type" value="Genomic_DNA"/>
</dbReference>
<dbReference type="Proteomes" id="UP001204746">
    <property type="component" value="Unassembled WGS sequence"/>
</dbReference>
<evidence type="ECO:0000259" key="7">
    <source>
        <dbReference type="PROSITE" id="PS50011"/>
    </source>
</evidence>
<dbReference type="Gene3D" id="1.10.510.10">
    <property type="entry name" value="Transferase(Phosphotransferase) domain 1"/>
    <property type="match status" value="1"/>
</dbReference>
<dbReference type="InterPro" id="IPR053524">
    <property type="entry name" value="Aerial_hyphae_peptide-synth"/>
</dbReference>
<dbReference type="SMART" id="SM01260">
    <property type="entry name" value="LANC_like"/>
    <property type="match status" value="1"/>
</dbReference>
<protein>
    <recommendedName>
        <fullName evidence="1">non-specific serine/threonine protein kinase</fullName>
        <ecNumber evidence="1">2.7.11.1</ecNumber>
    </recommendedName>
</protein>
<evidence type="ECO:0000256" key="6">
    <source>
        <dbReference type="ARBA" id="ARBA00022840"/>
    </source>
</evidence>
<evidence type="ECO:0000313" key="8">
    <source>
        <dbReference type="EMBL" id="MCQ8194420.1"/>
    </source>
</evidence>
<dbReference type="InterPro" id="IPR000719">
    <property type="entry name" value="Prot_kinase_dom"/>
</dbReference>
<name>A0ABT1VAJ4_9ACTN</name>
<evidence type="ECO:0000256" key="3">
    <source>
        <dbReference type="ARBA" id="ARBA00022679"/>
    </source>
</evidence>
<dbReference type="InterPro" id="IPR058053">
    <property type="entry name" value="RamC_C"/>
</dbReference>
<sequence>MKDQNLSRESDFSTTCLSMVRIPRRPSAQEGCQSRTTGGRMDPRYEAFTIADSTWYEPLDRCDDLSSRFSLATREIPDGWSRDHQGVWEFLSPDDTTVLPEQGWKIHVSATPATAEETIEASWKICRRLALPWKFLRSRHIVSAMNTKYANRATSGKTVTVYPRTADELRLALAELDGELHGRPGPYVLSDHRWNQGPVSVRYGAFTLLWCELPDGTRVPALRGPEGRLEPDHRRPFFTTPEWADVPDFLKQRLSSGGGGHGEGTLDGYRVRKALHFSNAGGIYLAEDARGRNVVLKEARPHAGLDAQGRDAVERLRNEESMLKHLAHLPFVPRMYRAFSAWEHHYLAMEYVEGETINAWLGREYPLTRHRPTAEARAEFAALAVRRMERVEECVAAIHETGVAFGDLHHRNILVRPDGTVTLIDFELAMPLDSVRTAALGAPGFTDPTIADPRDADLYALGCCQLAALVPLTVLTHRNPAAVSSLIEQATAAFPSLPPGFVRRMLGRLALSPALRPFLPGADGTALAILPAPSVSALLHGIDRAAAPHRTDRLFPGDVSGHRPGTSLGLAYGTPGVLLAQRAAGTAPSDEHVDWLVSAARRAPVDGPKGLYDGLAGTAWMLHKLGHPAAADLVDRLLTAPLPTSPSLFGGLTGIAHLLLDVGLKDEGTGLAARVRERMGEQGVLDRPGLMHGWSGPSVLFARCAMSTGDVAWAEAAEQAVRHDLRHARELDGMLQMHSSNRLLPYLAEGSGGVALAAMALPAAQAASIGSDALVVGALRAGAVQVVVQGGLFNGRSGLAYVLSHALVRLPDWRGELEAHLRALALHLAPFDGAQVLHGDQLVRLSTDLATGSAGAIIALKAAQTPGSRLLPGVHPTHG</sequence>
<organism evidence="8 9">
    <name type="scientific">Streptomyces rugosispiralis</name>
    <dbReference type="NCBI Taxonomy" id="2967341"/>
    <lineage>
        <taxon>Bacteria</taxon>
        <taxon>Bacillati</taxon>
        <taxon>Actinomycetota</taxon>
        <taxon>Actinomycetes</taxon>
        <taxon>Kitasatosporales</taxon>
        <taxon>Streptomycetaceae</taxon>
        <taxon>Streptomyces</taxon>
    </lineage>
</organism>
<comment type="caution">
    <text evidence="8">The sequence shown here is derived from an EMBL/GenBank/DDBJ whole genome shotgun (WGS) entry which is preliminary data.</text>
</comment>
<dbReference type="Gene3D" id="1.50.10.10">
    <property type="match status" value="2"/>
</dbReference>
<proteinExistence type="predicted"/>
<keyword evidence="5" id="KW-0418">Kinase</keyword>
<dbReference type="Pfam" id="PF00069">
    <property type="entry name" value="Pkinase"/>
    <property type="match status" value="1"/>
</dbReference>
<keyword evidence="3" id="KW-0808">Transferase</keyword>
<dbReference type="InterPro" id="IPR011009">
    <property type="entry name" value="Kinase-like_dom_sf"/>
</dbReference>
<dbReference type="PANTHER" id="PTHR43289">
    <property type="entry name" value="MITOGEN-ACTIVATED PROTEIN KINASE KINASE KINASE 20-RELATED"/>
    <property type="match status" value="1"/>
</dbReference>
<dbReference type="RefSeq" id="WP_256655191.1">
    <property type="nucleotide sequence ID" value="NZ_JANIAA010000047.1"/>
</dbReference>
<dbReference type="Pfam" id="PF25816">
    <property type="entry name" value="RamC_N"/>
    <property type="match status" value="1"/>
</dbReference>
<evidence type="ECO:0000256" key="5">
    <source>
        <dbReference type="ARBA" id="ARBA00022777"/>
    </source>
</evidence>
<dbReference type="EC" id="2.7.11.1" evidence="1"/>
<accession>A0ABT1VAJ4</accession>
<evidence type="ECO:0000256" key="2">
    <source>
        <dbReference type="ARBA" id="ARBA00022527"/>
    </source>
</evidence>
<reference evidence="8 9" key="1">
    <citation type="submission" date="2022-07" db="EMBL/GenBank/DDBJ databases">
        <authorList>
            <person name="Phongsopitanun W."/>
            <person name="Tanasupawat S."/>
        </authorList>
    </citation>
    <scope>NUCLEOTIDE SEQUENCE [LARGE SCALE GENOMIC DNA]</scope>
    <source>
        <strain evidence="8 9">RCU-064</strain>
    </source>
</reference>
<dbReference type="InterPro" id="IPR057929">
    <property type="entry name" value="RamC_N"/>
</dbReference>
<dbReference type="InterPro" id="IPR007822">
    <property type="entry name" value="LANC-like"/>
</dbReference>
<evidence type="ECO:0000256" key="4">
    <source>
        <dbReference type="ARBA" id="ARBA00022741"/>
    </source>
</evidence>
<keyword evidence="6" id="KW-0067">ATP-binding</keyword>